<keyword evidence="1" id="KW-0812">Transmembrane</keyword>
<reference evidence="3" key="1">
    <citation type="submission" date="2023-07" db="EMBL/GenBank/DDBJ databases">
        <authorList>
            <consortium name="AG Swart"/>
            <person name="Singh M."/>
            <person name="Singh A."/>
            <person name="Seah K."/>
            <person name="Emmerich C."/>
        </authorList>
    </citation>
    <scope>NUCLEOTIDE SEQUENCE</scope>
    <source>
        <strain evidence="3">DP1</strain>
    </source>
</reference>
<dbReference type="AlphaFoldDB" id="A0AAD1X7V1"/>
<feature type="transmembrane region" description="Helical" evidence="1">
    <location>
        <begin position="460"/>
        <end position="484"/>
    </location>
</feature>
<feature type="transmembrane region" description="Helical" evidence="1">
    <location>
        <begin position="513"/>
        <end position="532"/>
    </location>
</feature>
<feature type="transmembrane region" description="Helical" evidence="1">
    <location>
        <begin position="578"/>
        <end position="599"/>
    </location>
</feature>
<feature type="transmembrane region" description="Helical" evidence="1">
    <location>
        <begin position="120"/>
        <end position="139"/>
    </location>
</feature>
<proteinExistence type="predicted"/>
<dbReference type="Proteomes" id="UP001295684">
    <property type="component" value="Unassembled WGS sequence"/>
</dbReference>
<dbReference type="InterPro" id="IPR052728">
    <property type="entry name" value="O2_lipid_transport_reg"/>
</dbReference>
<feature type="transmembrane region" description="Helical" evidence="1">
    <location>
        <begin position="544"/>
        <end position="563"/>
    </location>
</feature>
<feature type="transmembrane region" description="Helical" evidence="1">
    <location>
        <begin position="423"/>
        <end position="439"/>
    </location>
</feature>
<feature type="transmembrane region" description="Helical" evidence="1">
    <location>
        <begin position="207"/>
        <end position="227"/>
    </location>
</feature>
<dbReference type="InterPro" id="IPR002656">
    <property type="entry name" value="Acyl_transf_3_dom"/>
</dbReference>
<gene>
    <name evidence="3" type="ORF">ECRASSUSDP1_LOCUS2239</name>
</gene>
<evidence type="ECO:0000259" key="2">
    <source>
        <dbReference type="Pfam" id="PF01757"/>
    </source>
</evidence>
<feature type="transmembrane region" description="Helical" evidence="1">
    <location>
        <begin position="286"/>
        <end position="307"/>
    </location>
</feature>
<evidence type="ECO:0000313" key="3">
    <source>
        <dbReference type="EMBL" id="CAI2360931.1"/>
    </source>
</evidence>
<keyword evidence="4" id="KW-1185">Reference proteome</keyword>
<keyword evidence="1" id="KW-1133">Transmembrane helix</keyword>
<organism evidence="3 4">
    <name type="scientific">Euplotes crassus</name>
    <dbReference type="NCBI Taxonomy" id="5936"/>
    <lineage>
        <taxon>Eukaryota</taxon>
        <taxon>Sar</taxon>
        <taxon>Alveolata</taxon>
        <taxon>Ciliophora</taxon>
        <taxon>Intramacronucleata</taxon>
        <taxon>Spirotrichea</taxon>
        <taxon>Hypotrichia</taxon>
        <taxon>Euplotida</taxon>
        <taxon>Euplotidae</taxon>
        <taxon>Moneuplotes</taxon>
    </lineage>
</organism>
<keyword evidence="1" id="KW-0472">Membrane</keyword>
<feature type="transmembrane region" description="Helical" evidence="1">
    <location>
        <begin position="348"/>
        <end position="369"/>
    </location>
</feature>
<protein>
    <recommendedName>
        <fullName evidence="2">Acyltransferase 3 domain-containing protein</fullName>
    </recommendedName>
</protein>
<feature type="domain" description="Acyltransferase 3" evidence="2">
    <location>
        <begin position="200"/>
        <end position="595"/>
    </location>
</feature>
<evidence type="ECO:0000313" key="4">
    <source>
        <dbReference type="Proteomes" id="UP001295684"/>
    </source>
</evidence>
<feature type="transmembrane region" description="Helical" evidence="1">
    <location>
        <begin position="239"/>
        <end position="265"/>
    </location>
</feature>
<feature type="transmembrane region" description="Helical" evidence="1">
    <location>
        <begin position="376"/>
        <end position="396"/>
    </location>
</feature>
<accession>A0AAD1X7V1</accession>
<dbReference type="PANTHER" id="PTHR11161">
    <property type="entry name" value="O-ACYLTRANSFERASE"/>
    <property type="match status" value="1"/>
</dbReference>
<sequence length="646" mass="72319">MVNGADCVGVIAQERGCMETLLGSSESVLTMVMATGKFINDRGDPDACDLNSGTQYAILGIVGNPIIIGLCIPDVCEEDDLQILADSMTALARQLQLPEEAVGGVYIPSKNPVTVSGGHIVGFVGFGLIGVLCILGLFVEYTSFMGQAPHIDEPLSDANKDKMLVASKSIPGKLFLAFSPSRNLKKMFYTPQRKDDYLSALNGIRVISMYLVILGHTNALMIAGGVINIVGVQGFVNSWWAIIIGIGFYSVDVFFFVSAFLATYLMIGKFHGKRFFNIPMVYLHRLIRVVPTLLLLYAMFFTFFQFLGSGPLWKPYTDDAIENCQRGWWQPILFISSWYTKGNCFGQLWYLSNEMTYFLFVPFIVLAYLNSKLIGYALITFFNIAGIVLPFTFSHIRGHTITILKDPAVLYIQELYNYPYTRTGAYSVGVLFGVLYFEWNKSRTDPTYRYSVGARFYNLFKANTPLCVAAFVLSSALMLFFILFPSVELLEPEERKISQIPSDFFNGFHRSTFVAALGFFLAPMFVGRLTLIKNIFGGKLWAPWAKVTFMSYLVHINVLGWFFMQSKGSLYFDGPSQIFYSLATFLVTVLISVPISLVIESPILQLERLVLFPPRQKAEPEKGKNTLLEKATLINKSDISKNTDDM</sequence>
<evidence type="ECO:0000256" key="1">
    <source>
        <dbReference type="SAM" id="Phobius"/>
    </source>
</evidence>
<dbReference type="GO" id="GO:0016747">
    <property type="term" value="F:acyltransferase activity, transferring groups other than amino-acyl groups"/>
    <property type="evidence" value="ECO:0007669"/>
    <property type="project" value="InterPro"/>
</dbReference>
<name>A0AAD1X7V1_EUPCR</name>
<dbReference type="EMBL" id="CAMPGE010002126">
    <property type="protein sequence ID" value="CAI2360931.1"/>
    <property type="molecule type" value="Genomic_DNA"/>
</dbReference>
<comment type="caution">
    <text evidence="3">The sequence shown here is derived from an EMBL/GenBank/DDBJ whole genome shotgun (WGS) entry which is preliminary data.</text>
</comment>
<dbReference type="Pfam" id="PF01757">
    <property type="entry name" value="Acyl_transf_3"/>
    <property type="match status" value="1"/>
</dbReference>
<dbReference type="PANTHER" id="PTHR11161:SF0">
    <property type="entry name" value="O-ACYLTRANSFERASE LIKE PROTEIN"/>
    <property type="match status" value="1"/>
</dbReference>